<proteinExistence type="predicted"/>
<accession>A0A0C2WMZ6</accession>
<gene>
    <name evidence="1" type="ORF">M378DRAFT_165042</name>
</gene>
<dbReference type="AlphaFoldDB" id="A0A0C2WMZ6"/>
<dbReference type="InParanoid" id="A0A0C2WMZ6"/>
<dbReference type="HOGENOM" id="CLU_2811843_0_0_1"/>
<evidence type="ECO:0000313" key="2">
    <source>
        <dbReference type="Proteomes" id="UP000054549"/>
    </source>
</evidence>
<sequence>MKLDLEQNGYLANAGISVFCEEIMECSTCVRGTGRARHTDHYRSPLTSRKLPLEVEGIQESWQKISR</sequence>
<evidence type="ECO:0000313" key="1">
    <source>
        <dbReference type="EMBL" id="KIL62967.1"/>
    </source>
</evidence>
<name>A0A0C2WMZ6_AMAMK</name>
<reference evidence="1 2" key="1">
    <citation type="submission" date="2014-04" db="EMBL/GenBank/DDBJ databases">
        <title>Evolutionary Origins and Diversification of the Mycorrhizal Mutualists.</title>
        <authorList>
            <consortium name="DOE Joint Genome Institute"/>
            <consortium name="Mycorrhizal Genomics Consortium"/>
            <person name="Kohler A."/>
            <person name="Kuo A."/>
            <person name="Nagy L.G."/>
            <person name="Floudas D."/>
            <person name="Copeland A."/>
            <person name="Barry K.W."/>
            <person name="Cichocki N."/>
            <person name="Veneault-Fourrey C."/>
            <person name="LaButti K."/>
            <person name="Lindquist E.A."/>
            <person name="Lipzen A."/>
            <person name="Lundell T."/>
            <person name="Morin E."/>
            <person name="Murat C."/>
            <person name="Riley R."/>
            <person name="Ohm R."/>
            <person name="Sun H."/>
            <person name="Tunlid A."/>
            <person name="Henrissat B."/>
            <person name="Grigoriev I.V."/>
            <person name="Hibbett D.S."/>
            <person name="Martin F."/>
        </authorList>
    </citation>
    <scope>NUCLEOTIDE SEQUENCE [LARGE SCALE GENOMIC DNA]</scope>
    <source>
        <strain evidence="1 2">Koide BX008</strain>
    </source>
</reference>
<keyword evidence="2" id="KW-1185">Reference proteome</keyword>
<organism evidence="1 2">
    <name type="scientific">Amanita muscaria (strain Koide BX008)</name>
    <dbReference type="NCBI Taxonomy" id="946122"/>
    <lineage>
        <taxon>Eukaryota</taxon>
        <taxon>Fungi</taxon>
        <taxon>Dikarya</taxon>
        <taxon>Basidiomycota</taxon>
        <taxon>Agaricomycotina</taxon>
        <taxon>Agaricomycetes</taxon>
        <taxon>Agaricomycetidae</taxon>
        <taxon>Agaricales</taxon>
        <taxon>Pluteineae</taxon>
        <taxon>Amanitaceae</taxon>
        <taxon>Amanita</taxon>
    </lineage>
</organism>
<protein>
    <submittedName>
        <fullName evidence="1">Uncharacterized protein</fullName>
    </submittedName>
</protein>
<dbReference type="EMBL" id="KN818264">
    <property type="protein sequence ID" value="KIL62967.1"/>
    <property type="molecule type" value="Genomic_DNA"/>
</dbReference>
<dbReference type="Proteomes" id="UP000054549">
    <property type="component" value="Unassembled WGS sequence"/>
</dbReference>